<dbReference type="RefSeq" id="WP_341423675.1">
    <property type="nucleotide sequence ID" value="NZ_JBBUTG010000001.1"/>
</dbReference>
<evidence type="ECO:0000313" key="2">
    <source>
        <dbReference type="Proteomes" id="UP001371218"/>
    </source>
</evidence>
<evidence type="ECO:0000313" key="1">
    <source>
        <dbReference type="EMBL" id="MEK8029334.1"/>
    </source>
</evidence>
<sequence length="60" mass="6076">MDPLHLVPPPMLVHEPGEFGLPPPGGHAAAANSAAASQIFASLMAPAMNPSSDEEAGDEE</sequence>
<comment type="caution">
    <text evidence="1">The sequence shown here is derived from an EMBL/GenBank/DDBJ whole genome shotgun (WGS) entry which is preliminary data.</text>
</comment>
<proteinExistence type="predicted"/>
<reference evidence="1 2" key="1">
    <citation type="submission" date="2024-04" db="EMBL/GenBank/DDBJ databases">
        <title>Novel species of the genus Ideonella isolated from streams.</title>
        <authorList>
            <person name="Lu H."/>
        </authorList>
    </citation>
    <scope>NUCLEOTIDE SEQUENCE [LARGE SCALE GENOMIC DNA]</scope>
    <source>
        <strain evidence="1 2">DXS29W</strain>
    </source>
</reference>
<organism evidence="1 2">
    <name type="scientific">Ideonella lacteola</name>
    <dbReference type="NCBI Taxonomy" id="2984193"/>
    <lineage>
        <taxon>Bacteria</taxon>
        <taxon>Pseudomonadati</taxon>
        <taxon>Pseudomonadota</taxon>
        <taxon>Betaproteobacteria</taxon>
        <taxon>Burkholderiales</taxon>
        <taxon>Sphaerotilaceae</taxon>
        <taxon>Ideonella</taxon>
    </lineage>
</organism>
<dbReference type="EMBL" id="JBBUTG010000001">
    <property type="protein sequence ID" value="MEK8029334.1"/>
    <property type="molecule type" value="Genomic_DNA"/>
</dbReference>
<gene>
    <name evidence="1" type="ORF">AACH06_00760</name>
</gene>
<protein>
    <submittedName>
        <fullName evidence="1">Uncharacterized protein</fullName>
    </submittedName>
</protein>
<accession>A0ABU9BHB2</accession>
<dbReference type="Proteomes" id="UP001371218">
    <property type="component" value="Unassembled WGS sequence"/>
</dbReference>
<name>A0ABU9BHB2_9BURK</name>
<keyword evidence="2" id="KW-1185">Reference proteome</keyword>